<dbReference type="Proteomes" id="UP000266206">
    <property type="component" value="Unassembled WGS sequence"/>
</dbReference>
<gene>
    <name evidence="1" type="ORF">CJP73_08155</name>
</gene>
<reference evidence="1 2" key="1">
    <citation type="submission" date="2017-08" db="EMBL/GenBank/DDBJ databases">
        <title>Pusillimonas indicus sp. nov., a member of the family Alcaligenaceae isolated from surface seawater.</title>
        <authorList>
            <person name="Li J."/>
        </authorList>
    </citation>
    <scope>NUCLEOTIDE SEQUENCE [LARGE SCALE GENOMIC DNA]</scope>
    <source>
        <strain evidence="1 2">L52-1-41</strain>
    </source>
</reference>
<name>A0A3A1YUB6_9BURK</name>
<organism evidence="1 2">
    <name type="scientific">Neopusillimonas maritima</name>
    <dbReference type="NCBI Taxonomy" id="2026239"/>
    <lineage>
        <taxon>Bacteria</taxon>
        <taxon>Pseudomonadati</taxon>
        <taxon>Pseudomonadota</taxon>
        <taxon>Betaproteobacteria</taxon>
        <taxon>Burkholderiales</taxon>
        <taxon>Alcaligenaceae</taxon>
        <taxon>Neopusillimonas</taxon>
    </lineage>
</organism>
<comment type="caution">
    <text evidence="1">The sequence shown here is derived from an EMBL/GenBank/DDBJ whole genome shotgun (WGS) entry which is preliminary data.</text>
</comment>
<sequence length="112" mass="12635">MAVIEPLSVLGNKSGLVFSPTLFEYKNLLDIFSKGIYFDVTPLSPLTISINDYYVDRSWGALHHYFEVLPAFDLSVFTNNLRNGLPLTHGLSAISEEKHGYISALCIHWMKN</sequence>
<evidence type="ECO:0000313" key="2">
    <source>
        <dbReference type="Proteomes" id="UP000266206"/>
    </source>
</evidence>
<protein>
    <submittedName>
        <fullName evidence="1">Uncharacterized protein</fullName>
    </submittedName>
</protein>
<dbReference type="EMBL" id="NQYH01000005">
    <property type="protein sequence ID" value="RIY41111.1"/>
    <property type="molecule type" value="Genomic_DNA"/>
</dbReference>
<dbReference type="AlphaFoldDB" id="A0A3A1YUB6"/>
<proteinExistence type="predicted"/>
<evidence type="ECO:0000313" key="1">
    <source>
        <dbReference type="EMBL" id="RIY41111.1"/>
    </source>
</evidence>
<accession>A0A3A1YUB6</accession>